<name>A0A090W3I8_9FLAO</name>
<dbReference type="EC" id="1.7.1.7" evidence="1"/>
<reference evidence="6 7" key="1">
    <citation type="journal article" date="2014" name="Genome Announc.">
        <title>Draft Genome Sequences of Marine Flavobacterium Algibacter lectus Strains SS8 and NR4.</title>
        <authorList>
            <person name="Takatani N."/>
            <person name="Nakanishi M."/>
            <person name="Meirelles P."/>
            <person name="Mino S."/>
            <person name="Suda W."/>
            <person name="Oshima K."/>
            <person name="Hattori M."/>
            <person name="Ohkuma M."/>
            <person name="Hosokawa M."/>
            <person name="Miyashita K."/>
            <person name="Thompson F.L."/>
            <person name="Niwa A."/>
            <person name="Sawabe T."/>
            <person name="Sawabe T."/>
        </authorList>
    </citation>
    <scope>NUCLEOTIDE SEQUENCE [LARGE SCALE GENOMIC DNA]</scope>
    <source>
        <strain evidence="6 7">JCM 19300</strain>
    </source>
</reference>
<dbReference type="InterPro" id="IPR050139">
    <property type="entry name" value="GMP_reductase"/>
</dbReference>
<dbReference type="Proteomes" id="UP000029644">
    <property type="component" value="Unassembled WGS sequence"/>
</dbReference>
<comment type="caution">
    <text evidence="6">The sequence shown here is derived from an EMBL/GenBank/DDBJ whole genome shotgun (WGS) entry which is preliminary data.</text>
</comment>
<dbReference type="PANTHER" id="PTHR43170:SF5">
    <property type="entry name" value="GMP REDUCTASE"/>
    <property type="match status" value="1"/>
</dbReference>
<dbReference type="GO" id="GO:0005829">
    <property type="term" value="C:cytosol"/>
    <property type="evidence" value="ECO:0007669"/>
    <property type="project" value="TreeGrafter"/>
</dbReference>
<gene>
    <name evidence="6" type="ORF">JCM19300_843</name>
</gene>
<dbReference type="SUPFAM" id="SSF51412">
    <property type="entry name" value="Inosine monophosphate dehydrogenase (IMPDH)"/>
    <property type="match status" value="1"/>
</dbReference>
<proteinExistence type="predicted"/>
<evidence type="ECO:0000313" key="6">
    <source>
        <dbReference type="EMBL" id="GAL62097.1"/>
    </source>
</evidence>
<dbReference type="InterPro" id="IPR001093">
    <property type="entry name" value="IMP_DH_GMPRt"/>
</dbReference>
<evidence type="ECO:0000313" key="7">
    <source>
        <dbReference type="Proteomes" id="UP000029644"/>
    </source>
</evidence>
<keyword evidence="4 6" id="KW-0560">Oxidoreductase</keyword>
<feature type="domain" description="IMP dehydrogenase/GMP reductase" evidence="5">
    <location>
        <begin position="1"/>
        <end position="44"/>
    </location>
</feature>
<keyword evidence="3" id="KW-0521">NADP</keyword>
<dbReference type="AlphaFoldDB" id="A0A090W3I8"/>
<dbReference type="InterPro" id="IPR013785">
    <property type="entry name" value="Aldolase_TIM"/>
</dbReference>
<evidence type="ECO:0000256" key="1">
    <source>
        <dbReference type="ARBA" id="ARBA00012678"/>
    </source>
</evidence>
<dbReference type="Gene3D" id="3.20.20.70">
    <property type="entry name" value="Aldolase class I"/>
    <property type="match status" value="1"/>
</dbReference>
<sequence length="52" mass="6018">MPYKGPVDVTLQDILGGLRSTCTYVGASRLKELTKRTTFIRVNEQENRFYNH</sequence>
<accession>A0A090W3I8</accession>
<dbReference type="GO" id="GO:0003920">
    <property type="term" value="F:GMP reductase activity"/>
    <property type="evidence" value="ECO:0007669"/>
    <property type="project" value="UniProtKB-EC"/>
</dbReference>
<organism evidence="6 7">
    <name type="scientific">Algibacter lectus</name>
    <dbReference type="NCBI Taxonomy" id="221126"/>
    <lineage>
        <taxon>Bacteria</taxon>
        <taxon>Pseudomonadati</taxon>
        <taxon>Bacteroidota</taxon>
        <taxon>Flavobacteriia</taxon>
        <taxon>Flavobacteriales</taxon>
        <taxon>Flavobacteriaceae</taxon>
        <taxon>Algibacter</taxon>
    </lineage>
</organism>
<dbReference type="Pfam" id="PF00478">
    <property type="entry name" value="IMPDH"/>
    <property type="match status" value="1"/>
</dbReference>
<dbReference type="PANTHER" id="PTHR43170">
    <property type="entry name" value="GMP REDUCTASE"/>
    <property type="match status" value="1"/>
</dbReference>
<evidence type="ECO:0000256" key="3">
    <source>
        <dbReference type="ARBA" id="ARBA00022857"/>
    </source>
</evidence>
<protein>
    <recommendedName>
        <fullName evidence="2">GMP reductase</fullName>
        <ecNumber evidence="1">1.7.1.7</ecNumber>
    </recommendedName>
</protein>
<evidence type="ECO:0000259" key="5">
    <source>
        <dbReference type="Pfam" id="PF00478"/>
    </source>
</evidence>
<evidence type="ECO:0000256" key="2">
    <source>
        <dbReference type="ARBA" id="ARBA00015800"/>
    </source>
</evidence>
<dbReference type="EMBL" id="BBNQ01000004">
    <property type="protein sequence ID" value="GAL62097.1"/>
    <property type="molecule type" value="Genomic_DNA"/>
</dbReference>
<evidence type="ECO:0000256" key="4">
    <source>
        <dbReference type="ARBA" id="ARBA00023002"/>
    </source>
</evidence>